<organism evidence="3 4">
    <name type="scientific">Candidatus Nesciobacter abundans</name>
    <dbReference type="NCBI Taxonomy" id="2601668"/>
    <lineage>
        <taxon>Bacteria</taxon>
        <taxon>Pseudomonadati</taxon>
        <taxon>Pseudomonadota</taxon>
        <taxon>Alphaproteobacteria</taxon>
        <taxon>Holosporales</taxon>
        <taxon>Holosporaceae</taxon>
        <taxon>Candidatus Nesciobacter</taxon>
    </lineage>
</organism>
<feature type="domain" description="Type IV / VI secretion system DotU" evidence="2">
    <location>
        <begin position="27"/>
        <end position="215"/>
    </location>
</feature>
<keyword evidence="1" id="KW-0812">Transmembrane</keyword>
<dbReference type="InterPro" id="IPR017732">
    <property type="entry name" value="T4/T6SS_DotU"/>
</dbReference>
<reference evidence="3 4" key="1">
    <citation type="submission" date="2019-08" db="EMBL/GenBank/DDBJ databases">
        <title>Highly reduced genomes of protist endosymbionts show evolutionary convergence.</title>
        <authorList>
            <person name="George E."/>
            <person name="Husnik F."/>
            <person name="Tashyreva D."/>
            <person name="Prokopchuk G."/>
            <person name="Horak A."/>
            <person name="Kwong W.K."/>
            <person name="Lukes J."/>
            <person name="Keeling P.J."/>
        </authorList>
    </citation>
    <scope>NUCLEOTIDE SEQUENCE [LARGE SCALE GENOMIC DNA]</scope>
    <source>
        <strain evidence="3">1604HC</strain>
    </source>
</reference>
<proteinExistence type="predicted"/>
<feature type="transmembrane region" description="Helical" evidence="1">
    <location>
        <begin position="201"/>
        <end position="223"/>
    </location>
</feature>
<evidence type="ECO:0000259" key="2">
    <source>
        <dbReference type="Pfam" id="PF09850"/>
    </source>
</evidence>
<sequence>MINLIARSFLLKHFQNYYIEVLKFKEQALIEPEKINQEEIKNVLIRLLKDQKELFDNEGSLMSNAYEEYSYICCAFADEIFINVNWNQKKEWQKSLMEQKFFSTYYAGSKIFENINSFLKRNSHNKYELGSIYITLLGSGFRGQYRSINDNGTIHKLKQDLFDFVNKTSYDYLSDEHLFPQAEKHNMIGRPRNTYKNTRRIISIMTMGILIYIGSTYILWNYFTHDINSAISKTSEMHLMKKKIMNARINKEESSDQNSCSANNRKLNLINNTFNWSKS</sequence>
<dbReference type="PANTHER" id="PTHR38033:SF1">
    <property type="entry name" value="DOTU FAMILY TYPE IV_VI SECRETION SYSTEM PROTEIN"/>
    <property type="match status" value="1"/>
</dbReference>
<gene>
    <name evidence="3" type="ORF">FZC36_00180</name>
</gene>
<dbReference type="KEGG" id="nabu:FZC36_00180"/>
<keyword evidence="1" id="KW-1133">Transmembrane helix</keyword>
<dbReference type="EMBL" id="CP043314">
    <property type="protein sequence ID" value="QEK38862.1"/>
    <property type="molecule type" value="Genomic_DNA"/>
</dbReference>
<keyword evidence="1" id="KW-0472">Membrane</keyword>
<dbReference type="AlphaFoldDB" id="A0A5C0UHN8"/>
<dbReference type="InterPro" id="IPR038522">
    <property type="entry name" value="T4/T6SS_DotU_sf"/>
</dbReference>
<evidence type="ECO:0000313" key="4">
    <source>
        <dbReference type="Proteomes" id="UP000324924"/>
    </source>
</evidence>
<dbReference type="RefSeq" id="WP_148971985.1">
    <property type="nucleotide sequence ID" value="NZ_CP043314.1"/>
</dbReference>
<dbReference type="PANTHER" id="PTHR38033">
    <property type="entry name" value="MEMBRANE PROTEIN-RELATED"/>
    <property type="match status" value="1"/>
</dbReference>
<keyword evidence="4" id="KW-1185">Reference proteome</keyword>
<evidence type="ECO:0000256" key="1">
    <source>
        <dbReference type="SAM" id="Phobius"/>
    </source>
</evidence>
<protein>
    <submittedName>
        <fullName evidence="3">DotU family type IV/VI secretion system protein</fullName>
    </submittedName>
</protein>
<accession>A0A5C0UHN8</accession>
<dbReference type="OrthoDB" id="345640at2"/>
<name>A0A5C0UHN8_9PROT</name>
<evidence type="ECO:0000313" key="3">
    <source>
        <dbReference type="EMBL" id="QEK38862.1"/>
    </source>
</evidence>
<dbReference type="Gene3D" id="1.25.40.590">
    <property type="entry name" value="Type IV / VI secretion system, DotU"/>
    <property type="match status" value="1"/>
</dbReference>
<dbReference type="Proteomes" id="UP000324924">
    <property type="component" value="Chromosome"/>
</dbReference>
<dbReference type="Pfam" id="PF09850">
    <property type="entry name" value="DotU"/>
    <property type="match status" value="1"/>
</dbReference>